<reference evidence="2" key="1">
    <citation type="submission" date="2020-05" db="EMBL/GenBank/DDBJ databases">
        <title>Novel species in genus Nocardioides.</title>
        <authorList>
            <person name="Zhang G."/>
        </authorList>
    </citation>
    <scope>NUCLEOTIDE SEQUENCE [LARGE SCALE GENOMIC DNA]</scope>
    <source>
        <strain evidence="2">zg-1050</strain>
    </source>
</reference>
<sequence length="87" mass="9379">MSNSIYIRTATEQLRRGALALTRASASACVRAQVTVRRLRASEQGQGTTEYAILVGVLVVIAIIAIVALRPKLQELWDAIAQGMGQL</sequence>
<dbReference type="Proteomes" id="UP000503297">
    <property type="component" value="Chromosome"/>
</dbReference>
<keyword evidence="2" id="KW-1185">Reference proteome</keyword>
<dbReference type="RefSeq" id="WP_172162430.1">
    <property type="nucleotide sequence ID" value="NZ_CP053716.1"/>
</dbReference>
<accession>A0A6M8J4L8</accession>
<evidence type="ECO:0000313" key="2">
    <source>
        <dbReference type="Proteomes" id="UP000503297"/>
    </source>
</evidence>
<dbReference type="EMBL" id="CP053716">
    <property type="protein sequence ID" value="QKF06678.1"/>
    <property type="molecule type" value="Genomic_DNA"/>
</dbReference>
<dbReference type="KEGG" id="bwa:HLV38_03935"/>
<gene>
    <name evidence="1" type="ORF">HLV38_03935</name>
</gene>
<protein>
    <submittedName>
        <fullName evidence="1">Uncharacterized protein</fullName>
    </submittedName>
</protein>
<dbReference type="AlphaFoldDB" id="A0A6M8J4L8"/>
<name>A0A6M8J4L8_9ACTN</name>
<proteinExistence type="predicted"/>
<organism evidence="1 2">
    <name type="scientific">Berryella wangjianweii</name>
    <dbReference type="NCBI Taxonomy" id="2734634"/>
    <lineage>
        <taxon>Bacteria</taxon>
        <taxon>Bacillati</taxon>
        <taxon>Actinomycetota</taxon>
        <taxon>Coriobacteriia</taxon>
        <taxon>Eggerthellales</taxon>
        <taxon>Eggerthellaceae</taxon>
        <taxon>Berryella</taxon>
    </lineage>
</organism>
<evidence type="ECO:0000313" key="1">
    <source>
        <dbReference type="EMBL" id="QKF06678.1"/>
    </source>
</evidence>